<proteinExistence type="predicted"/>
<dbReference type="AlphaFoldDB" id="A0A4Q2V0E7"/>
<accession>A0A4Q2V0E7</accession>
<dbReference type="Proteomes" id="UP000290540">
    <property type="component" value="Unassembled WGS sequence"/>
</dbReference>
<reference evidence="1 2" key="1">
    <citation type="submission" date="2016-12" db="EMBL/GenBank/DDBJ databases">
        <title>Draft genome sequence of Fusarium oxysporum causing rot on Narcissus.</title>
        <authorList>
            <person name="Armitage A.D."/>
            <person name="Taylor A."/>
            <person name="Clarkson J.P."/>
            <person name="Harrison R.J."/>
            <person name="Jackson A.C."/>
        </authorList>
    </citation>
    <scope>NUCLEOTIDE SEQUENCE [LARGE SCALE GENOMIC DNA]</scope>
    <source>
        <strain evidence="1 2">N139</strain>
    </source>
</reference>
<comment type="caution">
    <text evidence="1">The sequence shown here is derived from an EMBL/GenBank/DDBJ whole genome shotgun (WGS) entry which is preliminary data.</text>
</comment>
<evidence type="ECO:0000313" key="1">
    <source>
        <dbReference type="EMBL" id="RYC77823.1"/>
    </source>
</evidence>
<name>A0A4Q2V0E7_FUSOX</name>
<evidence type="ECO:0000313" key="2">
    <source>
        <dbReference type="Proteomes" id="UP000290540"/>
    </source>
</evidence>
<sequence length="60" mass="6937">MDEASHLCLEIPVGKITRLDTSVCFCIQDMLYRLDISEEAVGDLFPENEYRKMTLKIQVD</sequence>
<organism evidence="1 2">
    <name type="scientific">Fusarium oxysporum f. sp. narcissi</name>
    <dbReference type="NCBI Taxonomy" id="451672"/>
    <lineage>
        <taxon>Eukaryota</taxon>
        <taxon>Fungi</taxon>
        <taxon>Dikarya</taxon>
        <taxon>Ascomycota</taxon>
        <taxon>Pezizomycotina</taxon>
        <taxon>Sordariomycetes</taxon>
        <taxon>Hypocreomycetidae</taxon>
        <taxon>Hypocreales</taxon>
        <taxon>Nectriaceae</taxon>
        <taxon>Fusarium</taxon>
        <taxon>Fusarium oxysporum species complex</taxon>
    </lineage>
</organism>
<dbReference type="EMBL" id="MQTW01001749">
    <property type="protein sequence ID" value="RYC77823.1"/>
    <property type="molecule type" value="Genomic_DNA"/>
</dbReference>
<protein>
    <submittedName>
        <fullName evidence="1">Uncharacterized protein</fullName>
    </submittedName>
</protein>
<gene>
    <name evidence="1" type="ORF">BFJ63_vAg19304</name>
</gene>